<evidence type="ECO:0000313" key="15">
    <source>
        <dbReference type="Proteomes" id="UP000054321"/>
    </source>
</evidence>
<dbReference type="GO" id="GO:0016491">
    <property type="term" value="F:oxidoreductase activity"/>
    <property type="evidence" value="ECO:0007669"/>
    <property type="project" value="UniProtKB-KW"/>
</dbReference>
<dbReference type="EMBL" id="KN832871">
    <property type="protein sequence ID" value="KIN05610.1"/>
    <property type="molecule type" value="Genomic_DNA"/>
</dbReference>
<evidence type="ECO:0000256" key="6">
    <source>
        <dbReference type="ARBA" id="ARBA00022792"/>
    </source>
</evidence>
<protein>
    <recommendedName>
        <fullName evidence="4 12">Cytochrome c oxidase subunit 9, mitochondrial</fullName>
    </recommendedName>
    <alternativeName>
        <fullName evidence="11 12">Cytochrome c oxidase polypeptide VIIA</fullName>
    </alternativeName>
</protein>
<dbReference type="Proteomes" id="UP000054321">
    <property type="component" value="Unassembled WGS sequence"/>
</dbReference>
<keyword evidence="6 12" id="KW-0999">Mitochondrion inner membrane</keyword>
<evidence type="ECO:0000256" key="3">
    <source>
        <dbReference type="ARBA" id="ARBA00008862"/>
    </source>
</evidence>
<evidence type="ECO:0000256" key="5">
    <source>
        <dbReference type="ARBA" id="ARBA00022692"/>
    </source>
</evidence>
<dbReference type="STRING" id="913774.A0A0C3HRI8"/>
<comment type="pathway">
    <text evidence="2 12">Energy metabolism; oxidative phosphorylation.</text>
</comment>
<dbReference type="PANTHER" id="PTHR28264:SF1">
    <property type="entry name" value="CYTOCHROME C OXIDASE SUBUNIT 6C"/>
    <property type="match status" value="1"/>
</dbReference>
<comment type="function">
    <text evidence="12">Component of the cytochrome c oxidase, the last enzyme in the mitochondrial electron transport chain which drives oxidative phosphorylation.</text>
</comment>
<evidence type="ECO:0000256" key="2">
    <source>
        <dbReference type="ARBA" id="ARBA00004673"/>
    </source>
</evidence>
<feature type="transmembrane region" description="Helical" evidence="13">
    <location>
        <begin position="14"/>
        <end position="34"/>
    </location>
</feature>
<evidence type="ECO:0000256" key="7">
    <source>
        <dbReference type="ARBA" id="ARBA00022989"/>
    </source>
</evidence>
<dbReference type="PIRSF" id="PIRSF000283">
    <property type="entry name" value="COX9"/>
    <property type="match status" value="1"/>
</dbReference>
<evidence type="ECO:0000256" key="8">
    <source>
        <dbReference type="ARBA" id="ARBA00023002"/>
    </source>
</evidence>
<dbReference type="HOGENOM" id="CLU_196969_0_0_1"/>
<accession>A0A0C3HRI8</accession>
<keyword evidence="5 13" id="KW-0812">Transmembrane</keyword>
<dbReference type="GO" id="GO:0006123">
    <property type="term" value="P:mitochondrial electron transport, cytochrome c to oxygen"/>
    <property type="evidence" value="ECO:0007669"/>
    <property type="project" value="InterPro"/>
</dbReference>
<dbReference type="InterPro" id="IPR014368">
    <property type="entry name" value="Cyt_c_oxidase_su7a_fun"/>
</dbReference>
<reference evidence="14 15" key="1">
    <citation type="submission" date="2014-04" db="EMBL/GenBank/DDBJ databases">
        <authorList>
            <consortium name="DOE Joint Genome Institute"/>
            <person name="Kuo A."/>
            <person name="Martino E."/>
            <person name="Perotto S."/>
            <person name="Kohler A."/>
            <person name="Nagy L.G."/>
            <person name="Floudas D."/>
            <person name="Copeland A."/>
            <person name="Barry K.W."/>
            <person name="Cichocki N."/>
            <person name="Veneault-Fourrey C."/>
            <person name="LaButti K."/>
            <person name="Lindquist E.A."/>
            <person name="Lipzen A."/>
            <person name="Lundell T."/>
            <person name="Morin E."/>
            <person name="Murat C."/>
            <person name="Sun H."/>
            <person name="Tunlid A."/>
            <person name="Henrissat B."/>
            <person name="Grigoriev I.V."/>
            <person name="Hibbett D.S."/>
            <person name="Martin F."/>
            <person name="Nordberg H.P."/>
            <person name="Cantor M.N."/>
            <person name="Hua S.X."/>
        </authorList>
    </citation>
    <scope>NUCLEOTIDE SEQUENCE [LARGE SCALE GENOMIC DNA]</scope>
    <source>
        <strain evidence="14 15">Zn</strain>
    </source>
</reference>
<dbReference type="InParanoid" id="A0A0C3HRI8"/>
<proteinExistence type="inferred from homology"/>
<comment type="similarity">
    <text evidence="3 12">Belongs to the fungal cytochrome c oxidase subunit 7a family.</text>
</comment>
<evidence type="ECO:0000256" key="10">
    <source>
        <dbReference type="ARBA" id="ARBA00023136"/>
    </source>
</evidence>
<keyword evidence="7 13" id="KW-1133">Transmembrane helix</keyword>
<dbReference type="OrthoDB" id="2317211at2759"/>
<keyword evidence="10 12" id="KW-0472">Membrane</keyword>
<evidence type="ECO:0000256" key="11">
    <source>
        <dbReference type="ARBA" id="ARBA00031091"/>
    </source>
</evidence>
<organism evidence="14 15">
    <name type="scientific">Oidiodendron maius (strain Zn)</name>
    <dbReference type="NCBI Taxonomy" id="913774"/>
    <lineage>
        <taxon>Eukaryota</taxon>
        <taxon>Fungi</taxon>
        <taxon>Dikarya</taxon>
        <taxon>Ascomycota</taxon>
        <taxon>Pezizomycotina</taxon>
        <taxon>Leotiomycetes</taxon>
        <taxon>Leotiomycetes incertae sedis</taxon>
        <taxon>Myxotrichaceae</taxon>
        <taxon>Oidiodendron</taxon>
    </lineage>
</organism>
<keyword evidence="8 12" id="KW-0560">Oxidoreductase</keyword>
<evidence type="ECO:0000256" key="1">
    <source>
        <dbReference type="ARBA" id="ARBA00004434"/>
    </source>
</evidence>
<dbReference type="GO" id="GO:0004129">
    <property type="term" value="F:cytochrome-c oxidase activity"/>
    <property type="evidence" value="ECO:0007669"/>
    <property type="project" value="TreeGrafter"/>
</dbReference>
<evidence type="ECO:0000256" key="12">
    <source>
        <dbReference type="PIRNR" id="PIRNR000283"/>
    </source>
</evidence>
<dbReference type="AlphaFoldDB" id="A0A0C3HRI8"/>
<dbReference type="CDD" id="cd22888">
    <property type="entry name" value="CcO_VIIa_fungal"/>
    <property type="match status" value="1"/>
</dbReference>
<dbReference type="UniPathway" id="UPA00705"/>
<evidence type="ECO:0000256" key="9">
    <source>
        <dbReference type="ARBA" id="ARBA00023128"/>
    </source>
</evidence>
<dbReference type="FunCoup" id="A0A0C3HRI8">
    <property type="interactions" value="88"/>
</dbReference>
<name>A0A0C3HRI8_OIDMZ</name>
<reference evidence="15" key="2">
    <citation type="submission" date="2015-01" db="EMBL/GenBank/DDBJ databases">
        <title>Evolutionary Origins and Diversification of the Mycorrhizal Mutualists.</title>
        <authorList>
            <consortium name="DOE Joint Genome Institute"/>
            <consortium name="Mycorrhizal Genomics Consortium"/>
            <person name="Kohler A."/>
            <person name="Kuo A."/>
            <person name="Nagy L.G."/>
            <person name="Floudas D."/>
            <person name="Copeland A."/>
            <person name="Barry K.W."/>
            <person name="Cichocki N."/>
            <person name="Veneault-Fourrey C."/>
            <person name="LaButti K."/>
            <person name="Lindquist E.A."/>
            <person name="Lipzen A."/>
            <person name="Lundell T."/>
            <person name="Morin E."/>
            <person name="Murat C."/>
            <person name="Riley R."/>
            <person name="Ohm R."/>
            <person name="Sun H."/>
            <person name="Tunlid A."/>
            <person name="Henrissat B."/>
            <person name="Grigoriev I.V."/>
            <person name="Hibbett D.S."/>
            <person name="Martin F."/>
        </authorList>
    </citation>
    <scope>NUCLEOTIDE SEQUENCE [LARGE SCALE GENOMIC DNA]</scope>
    <source>
        <strain evidence="15">Zn</strain>
    </source>
</reference>
<dbReference type="PANTHER" id="PTHR28264">
    <property type="entry name" value="CYTOCHROME C OXIDASE SUBUNIT 7A"/>
    <property type="match status" value="1"/>
</dbReference>
<evidence type="ECO:0000256" key="13">
    <source>
        <dbReference type="SAM" id="Phobius"/>
    </source>
</evidence>
<evidence type="ECO:0000256" key="4">
    <source>
        <dbReference type="ARBA" id="ARBA00016081"/>
    </source>
</evidence>
<gene>
    <name evidence="14" type="ORF">OIDMADRAFT_16898</name>
</gene>
<comment type="subcellular location">
    <subcellularLocation>
        <location evidence="1">Mitochondrion inner membrane</location>
        <topology evidence="1">Single-pass membrane protein</topology>
    </subcellularLocation>
</comment>
<dbReference type="GO" id="GO:0005743">
    <property type="term" value="C:mitochondrial inner membrane"/>
    <property type="evidence" value="ECO:0007669"/>
    <property type="project" value="UniProtKB-SubCell"/>
</dbReference>
<evidence type="ECO:0000313" key="14">
    <source>
        <dbReference type="EMBL" id="KIN05610.1"/>
    </source>
</evidence>
<keyword evidence="15" id="KW-1185">Reference proteome</keyword>
<keyword evidence="9 12" id="KW-0496">Mitochondrion</keyword>
<sequence length="61" mass="6906">MAIQPITGMLRRGLIVDLSIAFGLGISFGSLYWYGYHVPAVRKRDTFYSKLEEQRAKNAQA</sequence>